<evidence type="ECO:0000313" key="2">
    <source>
        <dbReference type="Proteomes" id="UP001500280"/>
    </source>
</evidence>
<gene>
    <name evidence="1" type="ORF">GCM10009745_30380</name>
</gene>
<organism evidence="1 2">
    <name type="scientific">Kribbella yunnanensis</name>
    <dbReference type="NCBI Taxonomy" id="190194"/>
    <lineage>
        <taxon>Bacteria</taxon>
        <taxon>Bacillati</taxon>
        <taxon>Actinomycetota</taxon>
        <taxon>Actinomycetes</taxon>
        <taxon>Propionibacteriales</taxon>
        <taxon>Kribbellaceae</taxon>
        <taxon>Kribbella</taxon>
    </lineage>
</organism>
<evidence type="ECO:0008006" key="3">
    <source>
        <dbReference type="Google" id="ProtNLM"/>
    </source>
</evidence>
<dbReference type="EMBL" id="BAAANF010000009">
    <property type="protein sequence ID" value="GAA1683890.1"/>
    <property type="molecule type" value="Genomic_DNA"/>
</dbReference>
<evidence type="ECO:0000313" key="1">
    <source>
        <dbReference type="EMBL" id="GAA1683890.1"/>
    </source>
</evidence>
<sequence>MSASAPGLLVLHAVRVLGVGDDTAVAERFQLDVAVAKELLLDYQAYGWVSWSEFAGVGGWSLTERGRAENERQLAAELGPHRASVQAAYDDFLPLNGRLQAACTNWQLKPTPDAPLAFNDHTDTAWDRQVLDELAAIGQELTPLAARLTAVLERFAGYDTRYASAGDVEERHRVWFELHEDLIATLGVRR</sequence>
<accession>A0ABP4T8D5</accession>
<name>A0ABP4T8D5_9ACTN</name>
<comment type="caution">
    <text evidence="1">The sequence shown here is derived from an EMBL/GenBank/DDBJ whole genome shotgun (WGS) entry which is preliminary data.</text>
</comment>
<proteinExistence type="predicted"/>
<protein>
    <recommendedName>
        <fullName evidence="3">Transcriptional regulator</fullName>
    </recommendedName>
</protein>
<keyword evidence="2" id="KW-1185">Reference proteome</keyword>
<reference evidence="2" key="1">
    <citation type="journal article" date="2019" name="Int. J. Syst. Evol. Microbiol.">
        <title>The Global Catalogue of Microorganisms (GCM) 10K type strain sequencing project: providing services to taxonomists for standard genome sequencing and annotation.</title>
        <authorList>
            <consortium name="The Broad Institute Genomics Platform"/>
            <consortium name="The Broad Institute Genome Sequencing Center for Infectious Disease"/>
            <person name="Wu L."/>
            <person name="Ma J."/>
        </authorList>
    </citation>
    <scope>NUCLEOTIDE SEQUENCE [LARGE SCALE GENOMIC DNA]</scope>
    <source>
        <strain evidence="2">JCM 14307</strain>
    </source>
</reference>
<dbReference type="Proteomes" id="UP001500280">
    <property type="component" value="Unassembled WGS sequence"/>
</dbReference>
<dbReference type="RefSeq" id="WP_344151050.1">
    <property type="nucleotide sequence ID" value="NZ_BAAANF010000009.1"/>
</dbReference>